<dbReference type="EMBL" id="CP033462">
    <property type="protein sequence ID" value="QDX91067.1"/>
    <property type="molecule type" value="Genomic_DNA"/>
</dbReference>
<dbReference type="CDD" id="cd00118">
    <property type="entry name" value="LysM"/>
    <property type="match status" value="1"/>
</dbReference>
<reference evidence="1 2" key="1">
    <citation type="submission" date="2018-11" db="EMBL/GenBank/DDBJ databases">
        <title>Phylogenetic determinants of toxin gene distribution in genomes of Brevibacillus laterosporus.</title>
        <authorList>
            <person name="Glare T.R."/>
            <person name="Durrant A."/>
            <person name="Berry C."/>
            <person name="Palma L."/>
            <person name="Ormskirk M."/>
            <person name="Cox M.O."/>
        </authorList>
    </citation>
    <scope>NUCLEOTIDE SEQUENCE [LARGE SCALE GENOMIC DNA]</scope>
    <source>
        <strain evidence="1 2">1821L</strain>
        <plasmid evidence="1 2">p1821L02</plasmid>
    </source>
</reference>
<dbReference type="Gene3D" id="3.10.350.10">
    <property type="entry name" value="LysM domain"/>
    <property type="match status" value="1"/>
</dbReference>
<keyword evidence="2" id="KW-1185">Reference proteome</keyword>
<organism evidence="1 2">
    <name type="scientific">Brevibacillus laterosporus</name>
    <name type="common">Bacillus laterosporus</name>
    <dbReference type="NCBI Taxonomy" id="1465"/>
    <lineage>
        <taxon>Bacteria</taxon>
        <taxon>Bacillati</taxon>
        <taxon>Bacillota</taxon>
        <taxon>Bacilli</taxon>
        <taxon>Bacillales</taxon>
        <taxon>Paenibacillaceae</taxon>
        <taxon>Brevibacillus</taxon>
    </lineage>
</organism>
<dbReference type="Proteomes" id="UP000319432">
    <property type="component" value="Plasmid p1821L02"/>
</dbReference>
<dbReference type="AlphaFoldDB" id="A0A502IPV2"/>
<geneLocation type="plasmid" evidence="1 2">
    <name>p1821L02</name>
</geneLocation>
<keyword evidence="1" id="KW-0614">Plasmid</keyword>
<evidence type="ECO:0000313" key="2">
    <source>
        <dbReference type="Proteomes" id="UP000319432"/>
    </source>
</evidence>
<proteinExistence type="predicted"/>
<accession>A0A502IPV2</accession>
<name>A0A502IPV2_BRELA</name>
<dbReference type="PROSITE" id="PS51782">
    <property type="entry name" value="LYSM"/>
    <property type="match status" value="1"/>
</dbReference>
<protein>
    <submittedName>
        <fullName evidence="1">LysM domain-containing protein</fullName>
    </submittedName>
</protein>
<dbReference type="OrthoDB" id="9800780at2"/>
<dbReference type="Pfam" id="PF01476">
    <property type="entry name" value="LysM"/>
    <property type="match status" value="1"/>
</dbReference>
<evidence type="ECO:0000313" key="1">
    <source>
        <dbReference type="EMBL" id="QDX91067.1"/>
    </source>
</evidence>
<dbReference type="InterPro" id="IPR036779">
    <property type="entry name" value="LysM_dom_sf"/>
</dbReference>
<dbReference type="InterPro" id="IPR018392">
    <property type="entry name" value="LysM"/>
</dbReference>
<dbReference type="SUPFAM" id="SSF54106">
    <property type="entry name" value="LysM domain"/>
    <property type="match status" value="1"/>
</dbReference>
<gene>
    <name evidence="1" type="ORF">EEL30_00880</name>
</gene>
<sequence length="198" mass="21955">MKVVLGGIELKTFEKPDEIPLGGQQTLAINRFPGGDVSIQNMGPQYRPITWTGIFIGPDAYDRMIRIGNMRTAGKQIIFETEKYSLPVVISEFSPDHKTNTRIPFSITLERVISQKGSGSSQKNDPIAKAVQAVAKSKSSPAQNKQPAGKEKYTIQKGDTLSGIAQRKKKKWEDIYNSNKKVLVNGPHKLTPGWVIYV</sequence>